<evidence type="ECO:0000313" key="5">
    <source>
        <dbReference type="Proteomes" id="UP000006620"/>
    </source>
</evidence>
<dbReference type="InterPro" id="IPR035940">
    <property type="entry name" value="CAP_sf"/>
</dbReference>
<dbReference type="RefSeq" id="WP_013920219.1">
    <property type="nucleotide sequence ID" value="NC_015690.1"/>
</dbReference>
<proteinExistence type="predicted"/>
<dbReference type="SUPFAM" id="SSF55383">
    <property type="entry name" value="Copper amine oxidase, domain N"/>
    <property type="match status" value="2"/>
</dbReference>
<evidence type="ECO:0000313" key="4">
    <source>
        <dbReference type="EMBL" id="AEI45075.1"/>
    </source>
</evidence>
<evidence type="ECO:0000259" key="2">
    <source>
        <dbReference type="Pfam" id="PF00188"/>
    </source>
</evidence>
<dbReference type="CDD" id="cd05379">
    <property type="entry name" value="CAP_bacterial"/>
    <property type="match status" value="1"/>
</dbReference>
<dbReference type="KEGG" id="pms:KNP414_06554"/>
<gene>
    <name evidence="4" type="ordered locus">KNP414_06554</name>
</gene>
<dbReference type="InterPro" id="IPR036582">
    <property type="entry name" value="Mao_N_sf"/>
</dbReference>
<keyword evidence="1" id="KW-0732">Signal</keyword>
<sequence length="547" mass="59641">MNRIKDHRLWKLLLTFTLALTLLVLPAPPADAASFSYSAYPKGTVGMKKPTIGFDVAKTDASPRFSAFHMKVDGQAVDGTMDTAEMSYIYTPSEELAPGTHTVLVTLQFDGYQPIENSWTFEVAENAVDEVQADYSKNQQDGLKAINDYRTLYGLQPLKLNPNLTLAAKLHASYLSANQAAKSGLSLHKQQSGLPGFVGEGPGDRAVYAGYYKGIGEDVSFYTGTLVESIDALFDAPYHRSPFLNPDAKDLGIEMVGDYVVIEFGFADESADLNLVVSPAPGDPYVPLNFDGYEDPDPIRMHTAAKYPVGYPIMAVAEGANITSVELADAKLTDSSGNPVELLKNSPANDDHLKTAAILIPKAPLQPDTEYKAYVKLNVSRGGVPAVLEKSWSFRTEPADGIGKTKLHADASAYLKLAELTSPLKHVVSFKLDSDQYTLDGLRFPMKRAPFLLDGSSYLWVRDLSAALGASVTWDDSRKAAIYTKNGRTITFFTNRGAYEINGKSYTTGSPARLENELTLIPVRLLSEVLGAEVKYNEATRIVTITY</sequence>
<organism evidence="4 5">
    <name type="scientific">Paenibacillus mucilaginosus (strain KNP414)</name>
    <dbReference type="NCBI Taxonomy" id="1036673"/>
    <lineage>
        <taxon>Bacteria</taxon>
        <taxon>Bacillati</taxon>
        <taxon>Bacillota</taxon>
        <taxon>Bacilli</taxon>
        <taxon>Bacillales</taxon>
        <taxon>Paenibacillaceae</taxon>
        <taxon>Paenibacillus</taxon>
    </lineage>
</organism>
<name>F8F750_PAEMK</name>
<dbReference type="Gene3D" id="3.40.33.10">
    <property type="entry name" value="CAP"/>
    <property type="match status" value="1"/>
</dbReference>
<dbReference type="InterPro" id="IPR012854">
    <property type="entry name" value="Cu_amine_oxidase-like_N"/>
</dbReference>
<protein>
    <submittedName>
        <fullName evidence="4">Putative S-layer associated protein</fullName>
    </submittedName>
</protein>
<dbReference type="EMBL" id="CP002869">
    <property type="protein sequence ID" value="AEI45075.1"/>
    <property type="molecule type" value="Genomic_DNA"/>
</dbReference>
<reference evidence="4 5" key="2">
    <citation type="journal article" date="2013" name="Genome Announc.">
        <title>Genome Sequence of Growth-Improving Paenibacillus mucilaginosus Strain KNP414.</title>
        <authorList>
            <person name="Lu J.J."/>
            <person name="Wang J.F."/>
            <person name="Hu X.F."/>
        </authorList>
    </citation>
    <scope>NUCLEOTIDE SEQUENCE [LARGE SCALE GENOMIC DNA]</scope>
    <source>
        <strain evidence="4 5">KNP414</strain>
    </source>
</reference>
<accession>F8F750</accession>
<dbReference type="AlphaFoldDB" id="F8F750"/>
<evidence type="ECO:0000256" key="1">
    <source>
        <dbReference type="SAM" id="SignalP"/>
    </source>
</evidence>
<dbReference type="SUPFAM" id="SSF55797">
    <property type="entry name" value="PR-1-like"/>
    <property type="match status" value="1"/>
</dbReference>
<dbReference type="Gene3D" id="3.30.457.10">
    <property type="entry name" value="Copper amine oxidase-like, N-terminal domain"/>
    <property type="match status" value="1"/>
</dbReference>
<evidence type="ECO:0000259" key="3">
    <source>
        <dbReference type="Pfam" id="PF07833"/>
    </source>
</evidence>
<feature type="signal peptide" evidence="1">
    <location>
        <begin position="1"/>
        <end position="32"/>
    </location>
</feature>
<dbReference type="InterPro" id="IPR014044">
    <property type="entry name" value="CAP_dom"/>
</dbReference>
<feature type="domain" description="SCP" evidence="2">
    <location>
        <begin position="143"/>
        <end position="257"/>
    </location>
</feature>
<dbReference type="Pfam" id="PF07833">
    <property type="entry name" value="Cu_amine_oxidN1"/>
    <property type="match status" value="1"/>
</dbReference>
<dbReference type="HOGENOM" id="CLU_497675_0_0_9"/>
<dbReference type="Pfam" id="PF00188">
    <property type="entry name" value="CAP"/>
    <property type="match status" value="1"/>
</dbReference>
<dbReference type="Proteomes" id="UP000006620">
    <property type="component" value="Chromosome"/>
</dbReference>
<reference evidence="5" key="1">
    <citation type="submission" date="2011-06" db="EMBL/GenBank/DDBJ databases">
        <title>Complete genome sequence of Paenibacillus mucilaginosus KNP414.</title>
        <authorList>
            <person name="Wang J."/>
            <person name="Hu S."/>
            <person name="Hu X."/>
            <person name="Zhang B."/>
            <person name="Dong D."/>
            <person name="Zhang S."/>
            <person name="Zhao K."/>
            <person name="Wu D."/>
        </authorList>
    </citation>
    <scope>NUCLEOTIDE SEQUENCE [LARGE SCALE GENOMIC DNA]</scope>
    <source>
        <strain evidence="5">KNP414</strain>
    </source>
</reference>
<feature type="chain" id="PRO_5003370234" evidence="1">
    <location>
        <begin position="33"/>
        <end position="547"/>
    </location>
</feature>
<dbReference type="PATRIC" id="fig|1036673.3.peg.6110"/>
<feature type="domain" description="Copper amine oxidase-like N-terminal" evidence="3">
    <location>
        <begin position="439"/>
        <end position="545"/>
    </location>
</feature>